<feature type="domain" description="Helitron helicase-like" evidence="1">
    <location>
        <begin position="98"/>
        <end position="182"/>
    </location>
</feature>
<sequence length="428" mass="49463">MPLPSIRRTPIDEFNRSQPLLTLAFPTLYPDGKADFVEPRLRSITYQDYLGHAMRWHDGRFARHKTWPFVALNTLLQEAMAEPDEPEAQDLIQSITRQAAVIRGTRPPGLFVTAKWKAAPEAARMVLSRQLLRDNAHIAAYHFHKRYTLFRTTVLKQKFNLTDFWGRYEWQGRGSSHHHGLYWLSGHPDLDPDNDQSREQFARIWGYHVSAVNPEPQRIQGERNDGQINHYNRLLTVAWLANTDVSPCTSLQQVIDYAAKYCSKSEKKSESFAQIGKALMSRVKDHNPLISFTSKLLNQLVAERDYSKQEVSHLLLGLPLQEGSRTCLDPSKWKQWQPGNVNDDQYEALPVEEEFDDEDWIRLAALYLTTLTQEDLDLLGRRDIDVNYDWTRHVGTYPELRDGYWKDLIASHPMANDVEVLGLTGVIR</sequence>
<dbReference type="GO" id="GO:0004386">
    <property type="term" value="F:helicase activity"/>
    <property type="evidence" value="ECO:0007669"/>
    <property type="project" value="UniProtKB-KW"/>
</dbReference>
<dbReference type="GeneID" id="68356284"/>
<dbReference type="Pfam" id="PF14214">
    <property type="entry name" value="Helitron_like_N"/>
    <property type="match status" value="1"/>
</dbReference>
<dbReference type="RefSeq" id="XP_044719588.1">
    <property type="nucleotide sequence ID" value="XM_044865626.1"/>
</dbReference>
<keyword evidence="2" id="KW-0547">Nucleotide-binding</keyword>
<keyword evidence="2" id="KW-0378">Hydrolase</keyword>
<accession>A0A9P8SHZ1</accession>
<comment type="caution">
    <text evidence="2">The sequence shown here is derived from an EMBL/GenBank/DDBJ whole genome shotgun (WGS) entry which is preliminary data.</text>
</comment>
<dbReference type="AlphaFoldDB" id="A0A9P8SHZ1"/>
<evidence type="ECO:0000313" key="3">
    <source>
        <dbReference type="Proteomes" id="UP000824596"/>
    </source>
</evidence>
<gene>
    <name evidence="2" type="ORF">HRG_07155</name>
</gene>
<dbReference type="InterPro" id="IPR025476">
    <property type="entry name" value="Helitron_helicase-like"/>
</dbReference>
<dbReference type="Proteomes" id="UP000824596">
    <property type="component" value="Unassembled WGS sequence"/>
</dbReference>
<dbReference type="EMBL" id="JAIZPD010000007">
    <property type="protein sequence ID" value="KAH0962075.1"/>
    <property type="molecule type" value="Genomic_DNA"/>
</dbReference>
<keyword evidence="2" id="KW-0347">Helicase</keyword>
<name>A0A9P8SHZ1_9HYPO</name>
<protein>
    <submittedName>
        <fullName evidence="2">ATP-dependent DNA helicase PIF1</fullName>
    </submittedName>
</protein>
<dbReference type="OrthoDB" id="432234at2759"/>
<proteinExistence type="predicted"/>
<evidence type="ECO:0000259" key="1">
    <source>
        <dbReference type="Pfam" id="PF14214"/>
    </source>
</evidence>
<keyword evidence="2" id="KW-0067">ATP-binding</keyword>
<evidence type="ECO:0000313" key="2">
    <source>
        <dbReference type="EMBL" id="KAH0962075.1"/>
    </source>
</evidence>
<organism evidence="2 3">
    <name type="scientific">Hirsutella rhossiliensis</name>
    <dbReference type="NCBI Taxonomy" id="111463"/>
    <lineage>
        <taxon>Eukaryota</taxon>
        <taxon>Fungi</taxon>
        <taxon>Dikarya</taxon>
        <taxon>Ascomycota</taxon>
        <taxon>Pezizomycotina</taxon>
        <taxon>Sordariomycetes</taxon>
        <taxon>Hypocreomycetidae</taxon>
        <taxon>Hypocreales</taxon>
        <taxon>Ophiocordycipitaceae</taxon>
        <taxon>Hirsutella</taxon>
    </lineage>
</organism>
<reference evidence="2" key="1">
    <citation type="submission" date="2021-09" db="EMBL/GenBank/DDBJ databases">
        <title>A high-quality genome of the endoparasitic fungus Hirsutella rhossiliensis with a comparison of Hirsutella genomes reveals transposable elements contributing to genome size variation.</title>
        <authorList>
            <person name="Lin R."/>
            <person name="Jiao Y."/>
            <person name="Sun X."/>
            <person name="Ling J."/>
            <person name="Xie B."/>
            <person name="Cheng X."/>
        </authorList>
    </citation>
    <scope>NUCLEOTIDE SEQUENCE</scope>
    <source>
        <strain evidence="2">HR02</strain>
    </source>
</reference>
<keyword evidence="3" id="KW-1185">Reference proteome</keyword>